<feature type="domain" description="Methyl-accepting transducer" evidence="4">
    <location>
        <begin position="407"/>
        <end position="629"/>
    </location>
</feature>
<feature type="transmembrane region" description="Helical" evidence="3">
    <location>
        <begin position="189"/>
        <end position="212"/>
    </location>
</feature>
<dbReference type="GO" id="GO:0007165">
    <property type="term" value="P:signal transduction"/>
    <property type="evidence" value="ECO:0007669"/>
    <property type="project" value="UniProtKB-KW"/>
</dbReference>
<keyword evidence="3" id="KW-0812">Transmembrane</keyword>
<accession>A0A968KR42</accession>
<dbReference type="PROSITE" id="PS50111">
    <property type="entry name" value="CHEMOTAXIS_TRANSDUC_2"/>
    <property type="match status" value="1"/>
</dbReference>
<comment type="caution">
    <text evidence="5">The sequence shown here is derived from an EMBL/GenBank/DDBJ whole genome shotgun (WGS) entry which is preliminary data.</text>
</comment>
<feature type="transmembrane region" description="Helical" evidence="3">
    <location>
        <begin position="142"/>
        <end position="168"/>
    </location>
</feature>
<evidence type="ECO:0000259" key="4">
    <source>
        <dbReference type="PROSITE" id="PS50111"/>
    </source>
</evidence>
<dbReference type="Proteomes" id="UP000711995">
    <property type="component" value="Unassembled WGS sequence"/>
</dbReference>
<keyword evidence="6" id="KW-1185">Reference proteome</keyword>
<gene>
    <name evidence="5" type="ORF">HCT14_02625</name>
</gene>
<sequence>MNDRIAFKVAMSSAIFVGAYNFIIRVLRLLGFSFFGVELTANTWIQYIVFEGATRFILTIIAGMILLYAYLKFKVVKEWEHLEAMPEESEEDRRAKTMQKVQIRRLIRNFRWIVMIGGVIALHDFVFKAIGKSPVEMVSDLLWATSAIMLIVAGISAISDRYFIPVFLALEQPTMGDNQPQSIRFKTSVAAGIVVMNLILSANFIITLPMLIQGRYMEVMQHSADFADTAYHWSEDGSHLIESGYLRFLQAIAESNNYKVTVSLGNIIRLGTQSTEELLSRSLVLFLVLTGLLTIMSIFIFDTIVASIKRQIDNLSMTVRSIIRGEASLKERIYIAEFNDVGFMTGYVNLLIGYVEELAVGLKDTATKVFVAATEITDAGKTSSASMLDLRKQSDLVNSSVADQNNAMDTVNQQLQTLTDSISAIIQGVDGQNAFISETTVSVEKFAQSVNEVRSMTEDAKKVANDLVAVTNQGTGAMQAAMKAMQAIEEANGKVIEGVSLISRVASQTNLLAMNAAIEAAHAGEYGRGFAVVANEVRSLSENATVQSKVIRGYVQSMSETVTLGLETAVHVQESLDLISKGIEKSNNITLDIAQAMISQAQDSSNIVGALSALSETSEAIKSQTRQQEEADLTLRNSMQVLSQLSDQIIGYVDAQLKGVSEADRDTKHINDVAEETLQLVERLKEMVMRFNIN</sequence>
<keyword evidence="3" id="KW-1133">Transmembrane helix</keyword>
<protein>
    <recommendedName>
        <fullName evidence="4">Methyl-accepting transducer domain-containing protein</fullName>
    </recommendedName>
</protein>
<evidence type="ECO:0000313" key="5">
    <source>
        <dbReference type="EMBL" id="NIZ40409.1"/>
    </source>
</evidence>
<dbReference type="Gene3D" id="1.10.287.950">
    <property type="entry name" value="Methyl-accepting chemotaxis protein"/>
    <property type="match status" value="1"/>
</dbReference>
<evidence type="ECO:0000256" key="1">
    <source>
        <dbReference type="ARBA" id="ARBA00023224"/>
    </source>
</evidence>
<evidence type="ECO:0000313" key="6">
    <source>
        <dbReference type="Proteomes" id="UP000711995"/>
    </source>
</evidence>
<dbReference type="RefSeq" id="WP_167700009.1">
    <property type="nucleotide sequence ID" value="NZ_CP118174.1"/>
</dbReference>
<organism evidence="5 6">
    <name type="scientific">Entomospira entomophila</name>
    <dbReference type="NCBI Taxonomy" id="2719988"/>
    <lineage>
        <taxon>Bacteria</taxon>
        <taxon>Pseudomonadati</taxon>
        <taxon>Spirochaetota</taxon>
        <taxon>Spirochaetia</taxon>
        <taxon>Spirochaetales</taxon>
        <taxon>Spirochaetaceae</taxon>
        <taxon>Entomospira</taxon>
    </lineage>
</organism>
<dbReference type="AlphaFoldDB" id="A0A968KR42"/>
<reference evidence="5 6" key="1">
    <citation type="submission" date="2020-03" db="EMBL/GenBank/DDBJ databases">
        <title>Spirochaetal bacteria isolated from arthropods constitute a novel genus Entomospira genus novum within the order Spirochaetales.</title>
        <authorList>
            <person name="Grana-Miraglia L."/>
            <person name="Sikutova S."/>
            <person name="Fingerle V."/>
            <person name="Sing A."/>
            <person name="Castillo-Ramirez S."/>
            <person name="Margos G."/>
            <person name="Rudolf I."/>
        </authorList>
    </citation>
    <scope>NUCLEOTIDE SEQUENCE [LARGE SCALE GENOMIC DNA]</scope>
    <source>
        <strain evidence="5 6">BR193</strain>
    </source>
</reference>
<dbReference type="SUPFAM" id="SSF58104">
    <property type="entry name" value="Methyl-accepting chemotaxis protein (MCP) signaling domain"/>
    <property type="match status" value="1"/>
</dbReference>
<keyword evidence="3" id="KW-0472">Membrane</keyword>
<feature type="transmembrane region" description="Helical" evidence="3">
    <location>
        <begin position="283"/>
        <end position="308"/>
    </location>
</feature>
<keyword evidence="1 2" id="KW-0807">Transducer</keyword>
<evidence type="ECO:0000256" key="3">
    <source>
        <dbReference type="SAM" id="Phobius"/>
    </source>
</evidence>
<feature type="transmembrane region" description="Helical" evidence="3">
    <location>
        <begin position="44"/>
        <end position="71"/>
    </location>
</feature>
<dbReference type="EMBL" id="JAATLJ010000001">
    <property type="protein sequence ID" value="NIZ40409.1"/>
    <property type="molecule type" value="Genomic_DNA"/>
</dbReference>
<dbReference type="SMART" id="SM00283">
    <property type="entry name" value="MA"/>
    <property type="match status" value="1"/>
</dbReference>
<name>A0A968KR42_9SPIO</name>
<feature type="transmembrane region" description="Helical" evidence="3">
    <location>
        <begin position="5"/>
        <end position="24"/>
    </location>
</feature>
<dbReference type="PANTHER" id="PTHR32089">
    <property type="entry name" value="METHYL-ACCEPTING CHEMOTAXIS PROTEIN MCPB"/>
    <property type="match status" value="1"/>
</dbReference>
<proteinExistence type="predicted"/>
<feature type="transmembrane region" description="Helical" evidence="3">
    <location>
        <begin position="110"/>
        <end position="130"/>
    </location>
</feature>
<dbReference type="GO" id="GO:0016020">
    <property type="term" value="C:membrane"/>
    <property type="evidence" value="ECO:0007669"/>
    <property type="project" value="InterPro"/>
</dbReference>
<dbReference type="InterPro" id="IPR004089">
    <property type="entry name" value="MCPsignal_dom"/>
</dbReference>
<evidence type="ECO:0000256" key="2">
    <source>
        <dbReference type="PROSITE-ProRule" id="PRU00284"/>
    </source>
</evidence>
<dbReference type="Pfam" id="PF00015">
    <property type="entry name" value="MCPsignal"/>
    <property type="match status" value="1"/>
</dbReference>
<dbReference type="PANTHER" id="PTHR32089:SF112">
    <property type="entry name" value="LYSOZYME-LIKE PROTEIN-RELATED"/>
    <property type="match status" value="1"/>
</dbReference>